<proteinExistence type="predicted"/>
<sequence length="106" mass="11075">MTVTVKSLGTGQLAATITTIYTCPTSTQSIIDNVTLVNTNSSAETVNLYVKESGLTARRLTPKDMSLAAGRMFVSQTVTLSAGDVIQGDATDANQVDYIVSGVENA</sequence>
<organism evidence="1">
    <name type="scientific">viral metagenome</name>
    <dbReference type="NCBI Taxonomy" id="1070528"/>
    <lineage>
        <taxon>unclassified sequences</taxon>
        <taxon>metagenomes</taxon>
        <taxon>organismal metagenomes</taxon>
    </lineage>
</organism>
<name>A0A6M3L7E7_9ZZZZ</name>
<gene>
    <name evidence="1" type="ORF">MM415B02609_0006</name>
</gene>
<protein>
    <submittedName>
        <fullName evidence="1">Uncharacterized protein</fullName>
    </submittedName>
</protein>
<dbReference type="AlphaFoldDB" id="A0A6M3L7E7"/>
<evidence type="ECO:0000313" key="1">
    <source>
        <dbReference type="EMBL" id="QJA89098.1"/>
    </source>
</evidence>
<accession>A0A6M3L7E7</accession>
<reference evidence="1" key="1">
    <citation type="submission" date="2020-03" db="EMBL/GenBank/DDBJ databases">
        <title>The deep terrestrial virosphere.</title>
        <authorList>
            <person name="Holmfeldt K."/>
            <person name="Nilsson E."/>
            <person name="Simone D."/>
            <person name="Lopez-Fernandez M."/>
            <person name="Wu X."/>
            <person name="de Brujin I."/>
            <person name="Lundin D."/>
            <person name="Andersson A."/>
            <person name="Bertilsson S."/>
            <person name="Dopson M."/>
        </authorList>
    </citation>
    <scope>NUCLEOTIDE SEQUENCE</scope>
    <source>
        <strain evidence="1">MM415B02609</strain>
    </source>
</reference>
<dbReference type="EMBL" id="MT142823">
    <property type="protein sequence ID" value="QJA89098.1"/>
    <property type="molecule type" value="Genomic_DNA"/>
</dbReference>